<comment type="caution">
    <text evidence="2">The sequence shown here is derived from an EMBL/GenBank/DDBJ whole genome shotgun (WGS) entry which is preliminary data.</text>
</comment>
<feature type="transmembrane region" description="Helical" evidence="1">
    <location>
        <begin position="10"/>
        <end position="27"/>
    </location>
</feature>
<gene>
    <name evidence="2" type="ORF">ENV17_06920</name>
</gene>
<accession>A0A7C4BBB0</accession>
<keyword evidence="1" id="KW-0472">Membrane</keyword>
<feature type="transmembrane region" description="Helical" evidence="1">
    <location>
        <begin position="184"/>
        <end position="211"/>
    </location>
</feature>
<feature type="transmembrane region" description="Helical" evidence="1">
    <location>
        <begin position="278"/>
        <end position="306"/>
    </location>
</feature>
<keyword evidence="1" id="KW-0812">Transmembrane</keyword>
<organism evidence="2">
    <name type="scientific">Thermofilum pendens</name>
    <dbReference type="NCBI Taxonomy" id="2269"/>
    <lineage>
        <taxon>Archaea</taxon>
        <taxon>Thermoproteota</taxon>
        <taxon>Thermoprotei</taxon>
        <taxon>Thermofilales</taxon>
        <taxon>Thermofilaceae</taxon>
        <taxon>Thermofilum</taxon>
    </lineage>
</organism>
<proteinExistence type="predicted"/>
<feature type="transmembrane region" description="Helical" evidence="1">
    <location>
        <begin position="105"/>
        <end position="128"/>
    </location>
</feature>
<sequence>MSCFTRSEKLLNLGSAILSAGVIALVFSGEDALSLPVTLASLPLLATLAVLAKLRGRSPASAVLGASLSAVAAAPALLAASSLLVESVRSGSLGSLFARDLFERLGVSFYLVSALSSLAVFFAALLLFATPPVEELLSGVEQRHYAGRLLETLRSASPLWSSLGLAAGFAAALVLSRLSHSEQWVARVVLLSAVMASPLHTPLSFIVYLLLPLPPHGLLLGAALGSAAYMILTSFPQHRRVEASGESTMLQVAAAMLMLLLVFFTFTGPAFPQYMLLYIALLPLVLSITAVTEGSGASLSIALMYSLSLRIAREAALLLGASTLELTPFLLASYVAALARSLWLQASRRSGDCEVGILPVLLPLAAGFAALPLYHVPQPKLPEPPPRLEADILSVLPSLILSGAAALHQRAAAKLATSKLPVLAVTPLHPSGLLLAVLFAPKPGEDRAFLIGLVLVAALAKLALTKARPERSKEVATFFGVGAGFLILASSLLGTL</sequence>
<evidence type="ECO:0000256" key="1">
    <source>
        <dbReference type="SAM" id="Phobius"/>
    </source>
</evidence>
<dbReference type="EMBL" id="DTFI01000190">
    <property type="protein sequence ID" value="HGI44098.1"/>
    <property type="molecule type" value="Genomic_DNA"/>
</dbReference>
<dbReference type="AlphaFoldDB" id="A0A7C4BBB0"/>
<feature type="transmembrane region" description="Helical" evidence="1">
    <location>
        <begin position="158"/>
        <end position="178"/>
    </location>
</feature>
<name>A0A7C4BBB0_THEPE</name>
<evidence type="ECO:0000313" key="2">
    <source>
        <dbReference type="EMBL" id="HGI44098.1"/>
    </source>
</evidence>
<feature type="transmembrane region" description="Helical" evidence="1">
    <location>
        <begin position="476"/>
        <end position="494"/>
    </location>
</feature>
<keyword evidence="1" id="KW-1133">Transmembrane helix</keyword>
<feature type="transmembrane region" description="Helical" evidence="1">
    <location>
        <begin position="63"/>
        <end position="85"/>
    </location>
</feature>
<feature type="transmembrane region" description="Helical" evidence="1">
    <location>
        <begin position="248"/>
        <end position="266"/>
    </location>
</feature>
<feature type="transmembrane region" description="Helical" evidence="1">
    <location>
        <begin position="218"/>
        <end position="236"/>
    </location>
</feature>
<feature type="transmembrane region" description="Helical" evidence="1">
    <location>
        <begin position="447"/>
        <end position="464"/>
    </location>
</feature>
<protein>
    <submittedName>
        <fullName evidence="2">Uncharacterized protein</fullName>
    </submittedName>
</protein>
<reference evidence="2" key="1">
    <citation type="journal article" date="2020" name="mSystems">
        <title>Genome- and Community-Level Interaction Insights into Carbon Utilization and Element Cycling Functions of Hydrothermarchaeota in Hydrothermal Sediment.</title>
        <authorList>
            <person name="Zhou Z."/>
            <person name="Liu Y."/>
            <person name="Xu W."/>
            <person name="Pan J."/>
            <person name="Luo Z.H."/>
            <person name="Li M."/>
        </authorList>
    </citation>
    <scope>NUCLEOTIDE SEQUENCE [LARGE SCALE GENOMIC DNA]</scope>
    <source>
        <strain evidence="2">SpSt-735</strain>
    </source>
</reference>
<feature type="transmembrane region" description="Helical" evidence="1">
    <location>
        <begin position="326"/>
        <end position="343"/>
    </location>
</feature>